<organism evidence="1 2">
    <name type="scientific">Nostocoides japonicum T1-X7</name>
    <dbReference type="NCBI Taxonomy" id="1194083"/>
    <lineage>
        <taxon>Bacteria</taxon>
        <taxon>Bacillati</taxon>
        <taxon>Actinomycetota</taxon>
        <taxon>Actinomycetes</taxon>
        <taxon>Micrococcales</taxon>
        <taxon>Intrasporangiaceae</taxon>
        <taxon>Nostocoides</taxon>
    </lineage>
</organism>
<evidence type="ECO:0000313" key="1">
    <source>
        <dbReference type="EMBL" id="CCH77042.1"/>
    </source>
</evidence>
<comment type="caution">
    <text evidence="1">The sequence shown here is derived from an EMBL/GenBank/DDBJ whole genome shotgun (WGS) entry which is preliminary data.</text>
</comment>
<reference evidence="1 2" key="1">
    <citation type="journal article" date="2013" name="ISME J.">
        <title>A metabolic model for members of the genus Tetrasphaera involved in enhanced biological phosphorus removal.</title>
        <authorList>
            <person name="Kristiansen R."/>
            <person name="Nguyen H.T.T."/>
            <person name="Saunders A.M."/>
            <person name="Nielsen J.L."/>
            <person name="Wimmer R."/>
            <person name="Le V.Q."/>
            <person name="McIlroy S.J."/>
            <person name="Petrovski S."/>
            <person name="Seviour R.J."/>
            <person name="Calteau A."/>
            <person name="Nielsen K.L."/>
            <person name="Nielsen P.H."/>
        </authorList>
    </citation>
    <scope>NUCLEOTIDE SEQUENCE [LARGE SCALE GENOMIC DNA]</scope>
    <source>
        <strain evidence="1 2">T1-X7</strain>
    </source>
</reference>
<protein>
    <submittedName>
        <fullName evidence="1">Uncharacterized protein</fullName>
    </submittedName>
</protein>
<keyword evidence="2" id="KW-1185">Reference proteome</keyword>
<name>A0A077LW44_9MICO</name>
<accession>A0A077LW44</accession>
<dbReference type="AlphaFoldDB" id="A0A077LW44"/>
<dbReference type="Gene3D" id="3.30.70.2660">
    <property type="match status" value="1"/>
</dbReference>
<dbReference type="EMBL" id="CAJB01000068">
    <property type="protein sequence ID" value="CCH77042.1"/>
    <property type="molecule type" value="Genomic_DNA"/>
</dbReference>
<proteinExistence type="predicted"/>
<evidence type="ECO:0000313" key="2">
    <source>
        <dbReference type="Proteomes" id="UP000035721"/>
    </source>
</evidence>
<dbReference type="Proteomes" id="UP000035721">
    <property type="component" value="Unassembled WGS sequence"/>
</dbReference>
<gene>
    <name evidence="1" type="ORF">BN12_160017</name>
</gene>
<sequence>MTYNDKRITSSVANRPLLAQVATRADDPARHRAPLVEGAAAAVEQPRWPLYLGKREHPPP</sequence>